<dbReference type="InterPro" id="IPR039425">
    <property type="entry name" value="RNA_pol_sigma-70-like"/>
</dbReference>
<organism evidence="9 10">
    <name type="scientific">Acidipila rosea</name>
    <dbReference type="NCBI Taxonomy" id="768535"/>
    <lineage>
        <taxon>Bacteria</taxon>
        <taxon>Pseudomonadati</taxon>
        <taxon>Acidobacteriota</taxon>
        <taxon>Terriglobia</taxon>
        <taxon>Terriglobales</taxon>
        <taxon>Acidobacteriaceae</taxon>
        <taxon>Acidipila</taxon>
    </lineage>
</organism>
<gene>
    <name evidence="9" type="ORF">C7378_2351</name>
</gene>
<dbReference type="InterPro" id="IPR007627">
    <property type="entry name" value="RNA_pol_sigma70_r2"/>
</dbReference>
<evidence type="ECO:0000256" key="4">
    <source>
        <dbReference type="ARBA" id="ARBA00023163"/>
    </source>
</evidence>
<dbReference type="Gene3D" id="1.10.10.10">
    <property type="entry name" value="Winged helix-like DNA-binding domain superfamily/Winged helix DNA-binding domain"/>
    <property type="match status" value="1"/>
</dbReference>
<comment type="similarity">
    <text evidence="1">Belongs to the sigma-70 factor family. ECF subfamily.</text>
</comment>
<dbReference type="InterPro" id="IPR013324">
    <property type="entry name" value="RNA_pol_sigma_r3/r4-like"/>
</dbReference>
<feature type="region of interest" description="Disordered" evidence="5">
    <location>
        <begin position="236"/>
        <end position="258"/>
    </location>
</feature>
<evidence type="ECO:0000259" key="6">
    <source>
        <dbReference type="Pfam" id="PF04542"/>
    </source>
</evidence>
<keyword evidence="2" id="KW-0805">Transcription regulation</keyword>
<evidence type="ECO:0000256" key="5">
    <source>
        <dbReference type="SAM" id="MobiDB-lite"/>
    </source>
</evidence>
<dbReference type="GO" id="GO:0003677">
    <property type="term" value="F:DNA binding"/>
    <property type="evidence" value="ECO:0007669"/>
    <property type="project" value="InterPro"/>
</dbReference>
<dbReference type="InterPro" id="IPR013249">
    <property type="entry name" value="RNA_pol_sigma70_r4_t2"/>
</dbReference>
<dbReference type="CDD" id="cd06171">
    <property type="entry name" value="Sigma70_r4"/>
    <property type="match status" value="1"/>
</dbReference>
<dbReference type="Proteomes" id="UP000295210">
    <property type="component" value="Unassembled WGS sequence"/>
</dbReference>
<keyword evidence="3" id="KW-0731">Sigma factor</keyword>
<dbReference type="PANTHER" id="PTHR43133:SF51">
    <property type="entry name" value="RNA POLYMERASE SIGMA FACTOR"/>
    <property type="match status" value="1"/>
</dbReference>
<dbReference type="SUPFAM" id="SSF88659">
    <property type="entry name" value="Sigma3 and sigma4 domains of RNA polymerase sigma factors"/>
    <property type="match status" value="1"/>
</dbReference>
<dbReference type="InterPro" id="IPR027383">
    <property type="entry name" value="Znf_put"/>
</dbReference>
<dbReference type="InterPro" id="IPR014284">
    <property type="entry name" value="RNA_pol_sigma-70_dom"/>
</dbReference>
<dbReference type="Pfam" id="PF08281">
    <property type="entry name" value="Sigma70_r4_2"/>
    <property type="match status" value="1"/>
</dbReference>
<keyword evidence="4" id="KW-0804">Transcription</keyword>
<dbReference type="Pfam" id="PF13490">
    <property type="entry name" value="zf-HC2"/>
    <property type="match status" value="1"/>
</dbReference>
<evidence type="ECO:0000259" key="7">
    <source>
        <dbReference type="Pfam" id="PF08281"/>
    </source>
</evidence>
<proteinExistence type="inferred from homology"/>
<dbReference type="GO" id="GO:0006352">
    <property type="term" value="P:DNA-templated transcription initiation"/>
    <property type="evidence" value="ECO:0007669"/>
    <property type="project" value="InterPro"/>
</dbReference>
<evidence type="ECO:0000256" key="1">
    <source>
        <dbReference type="ARBA" id="ARBA00010641"/>
    </source>
</evidence>
<reference evidence="9 10" key="1">
    <citation type="submission" date="2019-03" db="EMBL/GenBank/DDBJ databases">
        <title>Genomic Encyclopedia of Type Strains, Phase IV (KMG-IV): sequencing the most valuable type-strain genomes for metagenomic binning, comparative biology and taxonomic classification.</title>
        <authorList>
            <person name="Goeker M."/>
        </authorList>
    </citation>
    <scope>NUCLEOTIDE SEQUENCE [LARGE SCALE GENOMIC DNA]</scope>
    <source>
        <strain evidence="9 10">DSM 103428</strain>
    </source>
</reference>
<protein>
    <submittedName>
        <fullName evidence="9">RNA polymerase ECF family sigma subunit</fullName>
    </submittedName>
</protein>
<feature type="domain" description="Putative zinc-finger" evidence="8">
    <location>
        <begin position="262"/>
        <end position="295"/>
    </location>
</feature>
<dbReference type="GO" id="GO:0016987">
    <property type="term" value="F:sigma factor activity"/>
    <property type="evidence" value="ECO:0007669"/>
    <property type="project" value="UniProtKB-KW"/>
</dbReference>
<dbReference type="Pfam" id="PF04542">
    <property type="entry name" value="Sigma70_r2"/>
    <property type="match status" value="1"/>
</dbReference>
<name>A0A4V2PV97_9BACT</name>
<dbReference type="EMBL" id="SMGK01000003">
    <property type="protein sequence ID" value="TCK72761.1"/>
    <property type="molecule type" value="Genomic_DNA"/>
</dbReference>
<sequence length="348" mass="39480">MGLVVCHGKAALDDCARSRYIRRHEEVGHTSNRQIQFPVACLMRPELTEAAKLLRSDRPEAVAEAIQLLQQTVYSFSMKLCGHPEDAEDTAQEVLVRSLPHLAKINDPKALAVWLYTVARNRCWRMRRRSVHAPRHTLSLDELMPDEAELGMLLRDATANPESRILEGEQNQLLHKAILAIPPQYRIVLVLHDMEDLNTEQTAQILNIQPGTVRVRLHRARLQVRKEMALLLESAPAAGPARKAPRKRSRKEAAAPGRPKECRELFANLSDYLDGKVTPRTCEEMRQHIEACPACIAFIRDLRQAIDRCRKLDVPCDPETSGRLRSLLTQEYLRMLGLQAPQKNSSIL</sequence>
<dbReference type="InterPro" id="IPR036388">
    <property type="entry name" value="WH-like_DNA-bd_sf"/>
</dbReference>
<evidence type="ECO:0000256" key="3">
    <source>
        <dbReference type="ARBA" id="ARBA00023082"/>
    </source>
</evidence>
<evidence type="ECO:0000313" key="9">
    <source>
        <dbReference type="EMBL" id="TCK72761.1"/>
    </source>
</evidence>
<keyword evidence="10" id="KW-1185">Reference proteome</keyword>
<dbReference type="AlphaFoldDB" id="A0A4V2PV97"/>
<dbReference type="PANTHER" id="PTHR43133">
    <property type="entry name" value="RNA POLYMERASE ECF-TYPE SIGMA FACTO"/>
    <property type="match status" value="1"/>
</dbReference>
<accession>A0A4V2PV97</accession>
<feature type="domain" description="RNA polymerase sigma-70 region 2" evidence="6">
    <location>
        <begin position="67"/>
        <end position="129"/>
    </location>
</feature>
<evidence type="ECO:0000256" key="2">
    <source>
        <dbReference type="ARBA" id="ARBA00023015"/>
    </source>
</evidence>
<dbReference type="Gene3D" id="1.10.1740.10">
    <property type="match status" value="1"/>
</dbReference>
<evidence type="ECO:0000313" key="10">
    <source>
        <dbReference type="Proteomes" id="UP000295210"/>
    </source>
</evidence>
<dbReference type="OrthoDB" id="9780326at2"/>
<dbReference type="SUPFAM" id="SSF88946">
    <property type="entry name" value="Sigma2 domain of RNA polymerase sigma factors"/>
    <property type="match status" value="1"/>
</dbReference>
<feature type="domain" description="RNA polymerase sigma factor 70 region 4 type 2" evidence="7">
    <location>
        <begin position="172"/>
        <end position="223"/>
    </location>
</feature>
<evidence type="ECO:0000259" key="8">
    <source>
        <dbReference type="Pfam" id="PF13490"/>
    </source>
</evidence>
<comment type="caution">
    <text evidence="9">The sequence shown here is derived from an EMBL/GenBank/DDBJ whole genome shotgun (WGS) entry which is preliminary data.</text>
</comment>
<dbReference type="NCBIfam" id="TIGR02937">
    <property type="entry name" value="sigma70-ECF"/>
    <property type="match status" value="1"/>
</dbReference>
<dbReference type="InterPro" id="IPR013325">
    <property type="entry name" value="RNA_pol_sigma_r2"/>
</dbReference>